<dbReference type="Gene3D" id="3.10.580.10">
    <property type="entry name" value="CBS-domain"/>
    <property type="match status" value="1"/>
</dbReference>
<dbReference type="InterPro" id="IPR001347">
    <property type="entry name" value="SIS_dom"/>
</dbReference>
<accession>A0A8J3CN04</accession>
<evidence type="ECO:0000313" key="11">
    <source>
        <dbReference type="Proteomes" id="UP000614287"/>
    </source>
</evidence>
<dbReference type="GO" id="GO:0019146">
    <property type="term" value="F:arabinose-5-phosphate isomerase activity"/>
    <property type="evidence" value="ECO:0007669"/>
    <property type="project" value="UniProtKB-ARBA"/>
</dbReference>
<feature type="domain" description="CBS" evidence="8">
    <location>
        <begin position="280"/>
        <end position="332"/>
    </location>
</feature>
<dbReference type="PROSITE" id="PS51464">
    <property type="entry name" value="SIS"/>
    <property type="match status" value="1"/>
</dbReference>
<keyword evidence="5" id="KW-0862">Zinc</keyword>
<reference evidence="10" key="1">
    <citation type="journal article" date="2014" name="Int. J. Syst. Evol. Microbiol.">
        <title>Complete genome sequence of Corynebacterium casei LMG S-19264T (=DSM 44701T), isolated from a smear-ripened cheese.</title>
        <authorList>
            <consortium name="US DOE Joint Genome Institute (JGI-PGF)"/>
            <person name="Walter F."/>
            <person name="Albersmeier A."/>
            <person name="Kalinowski J."/>
            <person name="Ruckert C."/>
        </authorList>
    </citation>
    <scope>NUCLEOTIDE SEQUENCE</scope>
    <source>
        <strain evidence="10">KCTC 32501</strain>
    </source>
</reference>
<evidence type="ECO:0000259" key="8">
    <source>
        <dbReference type="PROSITE" id="PS51371"/>
    </source>
</evidence>
<dbReference type="SUPFAM" id="SSF53697">
    <property type="entry name" value="SIS domain"/>
    <property type="match status" value="1"/>
</dbReference>
<keyword evidence="11" id="KW-1185">Reference proteome</keyword>
<dbReference type="Proteomes" id="UP000614287">
    <property type="component" value="Unassembled WGS sequence"/>
</dbReference>
<evidence type="ECO:0000256" key="3">
    <source>
        <dbReference type="ARBA" id="ARBA00023122"/>
    </source>
</evidence>
<comment type="caution">
    <text evidence="10">The sequence shown here is derived from an EMBL/GenBank/DDBJ whole genome shotgun (WGS) entry which is preliminary data.</text>
</comment>
<dbReference type="GO" id="GO:0097367">
    <property type="term" value="F:carbohydrate derivative binding"/>
    <property type="evidence" value="ECO:0007669"/>
    <property type="project" value="InterPro"/>
</dbReference>
<keyword evidence="3 7" id="KW-0129">CBS domain</keyword>
<evidence type="ECO:0000256" key="6">
    <source>
        <dbReference type="PIRSR" id="PIRSR004692-3"/>
    </source>
</evidence>
<evidence type="ECO:0000256" key="7">
    <source>
        <dbReference type="PROSITE-ProRule" id="PRU00703"/>
    </source>
</evidence>
<dbReference type="Gene3D" id="3.40.50.10490">
    <property type="entry name" value="Glucose-6-phosphate isomerase like protein, domain 1"/>
    <property type="match status" value="1"/>
</dbReference>
<evidence type="ECO:0000256" key="2">
    <source>
        <dbReference type="ARBA" id="ARBA00022737"/>
    </source>
</evidence>
<evidence type="ECO:0000256" key="5">
    <source>
        <dbReference type="PIRSR" id="PIRSR004692-2"/>
    </source>
</evidence>
<evidence type="ECO:0000256" key="4">
    <source>
        <dbReference type="PIRNR" id="PIRNR004692"/>
    </source>
</evidence>
<sequence>MMITNNPPVLNDTAILNIARDVLDIESTALSELKAQLDENFVHAVRTILSCKGRLVVSGMGKSGHIARKIAATFASTGTPSFFVHPGEASHGDLGMITEDDVMLALSNSGKSDELMAILPFLKRYGTRLIAMTGDSTSPMAKLADVHLLVKVNKEACPMNLAPTASTTAALALGDALAVALLKLHGFNEEDFARSHPGGALGKRLLTYVRDVMRTGDEIPSVVLGSSLTTALLEISRKRMGMTAVVDETQKVLGILTDGDVRRLFEKDVDVRTLVIDDAMHRAPHTISPDALAVSAVQLLDTHHINQVLVTDEQGVLLGALNVHDLFAAKVM</sequence>
<gene>
    <name evidence="10" type="ORF">GCM10009007_12980</name>
</gene>
<dbReference type="CDD" id="cd04604">
    <property type="entry name" value="CBS_pair_SIS_assoc"/>
    <property type="match status" value="1"/>
</dbReference>
<feature type="binding site" evidence="5">
    <location>
        <position position="85"/>
    </location>
    <ligand>
        <name>Zn(2+)</name>
        <dbReference type="ChEBI" id="CHEBI:29105"/>
    </ligand>
</feature>
<dbReference type="InterPro" id="IPR046348">
    <property type="entry name" value="SIS_dom_sf"/>
</dbReference>
<dbReference type="CDD" id="cd05014">
    <property type="entry name" value="SIS_Kpsf"/>
    <property type="match status" value="1"/>
</dbReference>
<dbReference type="GO" id="GO:1901135">
    <property type="term" value="P:carbohydrate derivative metabolic process"/>
    <property type="evidence" value="ECO:0007669"/>
    <property type="project" value="InterPro"/>
</dbReference>
<dbReference type="GO" id="GO:0005975">
    <property type="term" value="P:carbohydrate metabolic process"/>
    <property type="evidence" value="ECO:0007669"/>
    <property type="project" value="InterPro"/>
</dbReference>
<dbReference type="SMART" id="SM00116">
    <property type="entry name" value="CBS"/>
    <property type="match status" value="2"/>
</dbReference>
<dbReference type="InterPro" id="IPR035474">
    <property type="entry name" value="SIS_Kpsf"/>
</dbReference>
<feature type="domain" description="SIS" evidence="9">
    <location>
        <begin position="44"/>
        <end position="187"/>
    </location>
</feature>
<dbReference type="Pfam" id="PF01380">
    <property type="entry name" value="SIS"/>
    <property type="match status" value="1"/>
</dbReference>
<keyword evidence="5" id="KW-0479">Metal-binding</keyword>
<feature type="site" description="Catalytically relevant" evidence="6">
    <location>
        <position position="155"/>
    </location>
</feature>
<dbReference type="Pfam" id="PF00571">
    <property type="entry name" value="CBS"/>
    <property type="match status" value="2"/>
</dbReference>
<dbReference type="InterPro" id="IPR050986">
    <property type="entry name" value="GutQ/KpsF_isomerases"/>
</dbReference>
<feature type="domain" description="CBS" evidence="8">
    <location>
        <begin position="213"/>
        <end position="271"/>
    </location>
</feature>
<dbReference type="InterPro" id="IPR004800">
    <property type="entry name" value="KdsD/KpsF-type"/>
</dbReference>
<dbReference type="AlphaFoldDB" id="A0A8J3CN04"/>
<name>A0A8J3CN04_9BURK</name>
<keyword evidence="2" id="KW-0677">Repeat</keyword>
<dbReference type="PROSITE" id="PS51371">
    <property type="entry name" value="CBS"/>
    <property type="match status" value="2"/>
</dbReference>
<dbReference type="InterPro" id="IPR000644">
    <property type="entry name" value="CBS_dom"/>
</dbReference>
<feature type="site" description="Catalytically relevant" evidence="6">
    <location>
        <position position="196"/>
    </location>
</feature>
<proteinExistence type="inferred from homology"/>
<feature type="site" description="Catalytically relevant" evidence="6">
    <location>
        <position position="62"/>
    </location>
</feature>
<dbReference type="EMBL" id="BMZG01000006">
    <property type="protein sequence ID" value="GHA73421.1"/>
    <property type="molecule type" value="Genomic_DNA"/>
</dbReference>
<dbReference type="GO" id="GO:0046872">
    <property type="term" value="F:metal ion binding"/>
    <property type="evidence" value="ECO:0007669"/>
    <property type="project" value="UniProtKB-KW"/>
</dbReference>
<evidence type="ECO:0000259" key="9">
    <source>
        <dbReference type="PROSITE" id="PS51464"/>
    </source>
</evidence>
<keyword evidence="10" id="KW-0413">Isomerase</keyword>
<protein>
    <submittedName>
        <fullName evidence="10">Arabinose-5-phosphate isomerase</fullName>
    </submittedName>
</protein>
<organism evidence="10 11">
    <name type="scientific">Formosimonas limnophila</name>
    <dbReference type="NCBI Taxonomy" id="1384487"/>
    <lineage>
        <taxon>Bacteria</taxon>
        <taxon>Pseudomonadati</taxon>
        <taxon>Pseudomonadota</taxon>
        <taxon>Betaproteobacteria</taxon>
        <taxon>Burkholderiales</taxon>
        <taxon>Burkholderiaceae</taxon>
        <taxon>Formosimonas</taxon>
    </lineage>
</organism>
<dbReference type="PIRSF" id="PIRSF004692">
    <property type="entry name" value="KdsD_KpsF"/>
    <property type="match status" value="1"/>
</dbReference>
<feature type="site" description="Catalytically relevant" evidence="6">
    <location>
        <position position="114"/>
    </location>
</feature>
<evidence type="ECO:0000313" key="10">
    <source>
        <dbReference type="EMBL" id="GHA73421.1"/>
    </source>
</evidence>
<reference evidence="10" key="2">
    <citation type="submission" date="2020-09" db="EMBL/GenBank/DDBJ databases">
        <authorList>
            <person name="Sun Q."/>
            <person name="Kim S."/>
        </authorList>
    </citation>
    <scope>NUCLEOTIDE SEQUENCE</scope>
    <source>
        <strain evidence="10">KCTC 32501</strain>
    </source>
</reference>
<dbReference type="PANTHER" id="PTHR42745:SF1">
    <property type="entry name" value="ARABINOSE 5-PHOSPHATE ISOMERASE KDSD"/>
    <property type="match status" value="1"/>
</dbReference>
<evidence type="ECO:0000256" key="1">
    <source>
        <dbReference type="ARBA" id="ARBA00008165"/>
    </source>
</evidence>
<dbReference type="NCBIfam" id="TIGR00393">
    <property type="entry name" value="kpsF"/>
    <property type="match status" value="1"/>
</dbReference>
<dbReference type="PANTHER" id="PTHR42745">
    <property type="match status" value="1"/>
</dbReference>
<comment type="similarity">
    <text evidence="1 4">Belongs to the SIS family. GutQ/KpsF subfamily.</text>
</comment>
<dbReference type="FunFam" id="3.40.50.10490:FF:000011">
    <property type="entry name" value="Arabinose 5-phosphate isomerase"/>
    <property type="match status" value="1"/>
</dbReference>
<dbReference type="InterPro" id="IPR046342">
    <property type="entry name" value="CBS_dom_sf"/>
</dbReference>